<name>A0A1H4W8W6_9MICC</name>
<dbReference type="Proteomes" id="UP000182652">
    <property type="component" value="Unassembled WGS sequence"/>
</dbReference>
<dbReference type="EMBL" id="FNSN01000004">
    <property type="protein sequence ID" value="SEC89530.1"/>
    <property type="molecule type" value="Genomic_DNA"/>
</dbReference>
<dbReference type="AlphaFoldDB" id="A0A1H4W8W6"/>
<proteinExistence type="predicted"/>
<evidence type="ECO:0000313" key="3">
    <source>
        <dbReference type="Proteomes" id="UP000182652"/>
    </source>
</evidence>
<evidence type="ECO:0000313" key="2">
    <source>
        <dbReference type="EMBL" id="SEC96046.1"/>
    </source>
</evidence>
<accession>A0A1H4W8W6</accession>
<dbReference type="EMBL" id="FNSN01000006">
    <property type="protein sequence ID" value="SEC96046.1"/>
    <property type="molecule type" value="Genomic_DNA"/>
</dbReference>
<sequence>MTTTQPTEFENRDGDRFLRVGGGALRIKLNQGREELTFTPKSPEQAHRVALAILTGPGKVEAVAFGSDLEEAAKRLTDHFRMLDAQAAAEAEAAELRAEALAILNAMHPGNLAPDWAHWSAESQGLGITAARAAREVRRLHTNKETQS</sequence>
<keyword evidence="3" id="KW-1185">Reference proteome</keyword>
<evidence type="ECO:0000313" key="1">
    <source>
        <dbReference type="EMBL" id="SEC89530.1"/>
    </source>
</evidence>
<dbReference type="STRING" id="156980.SAMN04489745_3448"/>
<dbReference type="RefSeq" id="WP_074784661.1">
    <property type="nucleotide sequence ID" value="NZ_FNSN01000004.1"/>
</dbReference>
<reference evidence="1 3" key="1">
    <citation type="submission" date="2016-10" db="EMBL/GenBank/DDBJ databases">
        <authorList>
            <person name="de Groot N.N."/>
        </authorList>
    </citation>
    <scope>NUCLEOTIDE SEQUENCE [LARGE SCALE GENOMIC DNA]</scope>
    <source>
        <strain evidence="1 3">DSM 10495</strain>
    </source>
</reference>
<gene>
    <name evidence="1" type="ORF">SAMN04489745_3448</name>
    <name evidence="2" type="ORF">SAMN04489745_3556</name>
</gene>
<protein>
    <submittedName>
        <fullName evidence="1">Uncharacterized protein</fullName>
    </submittedName>
</protein>
<organism evidence="1 3">
    <name type="scientific">Arthrobacter woluwensis</name>
    <dbReference type="NCBI Taxonomy" id="156980"/>
    <lineage>
        <taxon>Bacteria</taxon>
        <taxon>Bacillati</taxon>
        <taxon>Actinomycetota</taxon>
        <taxon>Actinomycetes</taxon>
        <taxon>Micrococcales</taxon>
        <taxon>Micrococcaceae</taxon>
        <taxon>Arthrobacter</taxon>
    </lineage>
</organism>